<organism evidence="1 2">
    <name type="scientific">Tricholomella constricta</name>
    <dbReference type="NCBI Taxonomy" id="117010"/>
    <lineage>
        <taxon>Eukaryota</taxon>
        <taxon>Fungi</taxon>
        <taxon>Dikarya</taxon>
        <taxon>Basidiomycota</taxon>
        <taxon>Agaricomycotina</taxon>
        <taxon>Agaricomycetes</taxon>
        <taxon>Agaricomycetidae</taxon>
        <taxon>Agaricales</taxon>
        <taxon>Tricholomatineae</taxon>
        <taxon>Lyophyllaceae</taxon>
        <taxon>Tricholomella</taxon>
    </lineage>
</organism>
<dbReference type="Gene3D" id="3.60.10.10">
    <property type="entry name" value="Endonuclease/exonuclease/phosphatase"/>
    <property type="match status" value="1"/>
</dbReference>
<dbReference type="SUPFAM" id="SSF56219">
    <property type="entry name" value="DNase I-like"/>
    <property type="match status" value="1"/>
</dbReference>
<dbReference type="OrthoDB" id="3059994at2759"/>
<proteinExistence type="predicted"/>
<protein>
    <recommendedName>
        <fullName evidence="3">Endonuclease/exonuclease/phosphatase domain-containing protein</fullName>
    </recommendedName>
</protein>
<dbReference type="EMBL" id="JAACJP010000026">
    <property type="protein sequence ID" value="KAF5376983.1"/>
    <property type="molecule type" value="Genomic_DNA"/>
</dbReference>
<evidence type="ECO:0000313" key="1">
    <source>
        <dbReference type="EMBL" id="KAF5376983.1"/>
    </source>
</evidence>
<name>A0A8H5H559_9AGAR</name>
<keyword evidence="2" id="KW-1185">Reference proteome</keyword>
<accession>A0A8H5H559</accession>
<comment type="caution">
    <text evidence="1">The sequence shown here is derived from an EMBL/GenBank/DDBJ whole genome shotgun (WGS) entry which is preliminary data.</text>
</comment>
<evidence type="ECO:0000313" key="2">
    <source>
        <dbReference type="Proteomes" id="UP000565441"/>
    </source>
</evidence>
<sequence length="355" mass="38986">MSCPALAVTPPHAAVPSNFRIMAANLNGFASPVKLNAVRGTIMREAPHVFVLGETKSSAPVSGEFSVPEYQLFDAPGVSTGSRHKGKWGLLVGIKQSSLTVARSFTPPHLLGRVLVCDLILPNSCGHTIQHRVIALYAPWDPGGDEPDTPEFFWSAIADLCLESPFGFSLIGDFNAIYNAEESLSPLASSPSMRNQPAYTQFLHRSGAVDAWSSRPDRSCQRDWTFKSFSATTGHHAILDCLVVSQERLGSTVLVPRDNPRQPLIPPPVPVSDYNPRSYYPRRSERYRTSQFAQTVDQRLDKDILGVAPAEIGGEDDYTRLYHAYSQVLQDAACQHFQRPQRTSPTTPAVTNPTI</sequence>
<dbReference type="Proteomes" id="UP000565441">
    <property type="component" value="Unassembled WGS sequence"/>
</dbReference>
<dbReference type="InterPro" id="IPR036691">
    <property type="entry name" value="Endo/exonu/phosph_ase_sf"/>
</dbReference>
<gene>
    <name evidence="1" type="ORF">D9615_007346</name>
</gene>
<dbReference type="AlphaFoldDB" id="A0A8H5H559"/>
<evidence type="ECO:0008006" key="3">
    <source>
        <dbReference type="Google" id="ProtNLM"/>
    </source>
</evidence>
<reference evidence="1 2" key="1">
    <citation type="journal article" date="2020" name="ISME J.">
        <title>Uncovering the hidden diversity of litter-decomposition mechanisms in mushroom-forming fungi.</title>
        <authorList>
            <person name="Floudas D."/>
            <person name="Bentzer J."/>
            <person name="Ahren D."/>
            <person name="Johansson T."/>
            <person name="Persson P."/>
            <person name="Tunlid A."/>
        </authorList>
    </citation>
    <scope>NUCLEOTIDE SEQUENCE [LARGE SCALE GENOMIC DNA]</scope>
    <source>
        <strain evidence="1 2">CBS 661.87</strain>
    </source>
</reference>